<feature type="domain" description="EF-hand" evidence="14">
    <location>
        <begin position="227"/>
        <end position="262"/>
    </location>
</feature>
<keyword evidence="16" id="KW-1185">Reference proteome</keyword>
<feature type="region of interest" description="Disordered" evidence="13">
    <location>
        <begin position="1105"/>
        <end position="1269"/>
    </location>
</feature>
<dbReference type="SMART" id="SM00174">
    <property type="entry name" value="RHO"/>
    <property type="match status" value="1"/>
</dbReference>
<dbReference type="InterPro" id="IPR011992">
    <property type="entry name" value="EF-hand-dom_pair"/>
</dbReference>
<dbReference type="SUPFAM" id="SSF55797">
    <property type="entry name" value="PR-1-like"/>
    <property type="match status" value="1"/>
</dbReference>
<evidence type="ECO:0000256" key="1">
    <source>
        <dbReference type="ARBA" id="ARBA00004323"/>
    </source>
</evidence>
<proteinExistence type="inferred from homology"/>
<feature type="region of interest" description="Disordered" evidence="13">
    <location>
        <begin position="1468"/>
        <end position="1495"/>
    </location>
</feature>
<evidence type="ECO:0000256" key="11">
    <source>
        <dbReference type="ARBA" id="ARBA00023136"/>
    </source>
</evidence>
<accession>A0ABQ9DWS1</accession>
<feature type="compositionally biased region" description="Polar residues" evidence="13">
    <location>
        <begin position="1109"/>
        <end position="1131"/>
    </location>
</feature>
<keyword evidence="4" id="KW-0963">Cytoplasm</keyword>
<dbReference type="SUPFAM" id="SSF47473">
    <property type="entry name" value="EF-hand"/>
    <property type="match status" value="1"/>
</dbReference>
<dbReference type="Gene3D" id="3.40.33.10">
    <property type="entry name" value="CAP"/>
    <property type="match status" value="1"/>
</dbReference>
<evidence type="ECO:0000259" key="14">
    <source>
        <dbReference type="PROSITE" id="PS50222"/>
    </source>
</evidence>
<dbReference type="Pfam" id="PF00071">
    <property type="entry name" value="Ras"/>
    <property type="match status" value="1"/>
</dbReference>
<dbReference type="SMART" id="SM00176">
    <property type="entry name" value="RAN"/>
    <property type="match status" value="1"/>
</dbReference>
<feature type="region of interest" description="Disordered" evidence="13">
    <location>
        <begin position="1527"/>
        <end position="1574"/>
    </location>
</feature>
<feature type="region of interest" description="Disordered" evidence="13">
    <location>
        <begin position="967"/>
        <end position="987"/>
    </location>
</feature>
<feature type="region of interest" description="Disordered" evidence="13">
    <location>
        <begin position="1014"/>
        <end position="1091"/>
    </location>
</feature>
<dbReference type="EMBL" id="WHWB01032175">
    <property type="protein sequence ID" value="KAJ7426666.1"/>
    <property type="molecule type" value="Genomic_DNA"/>
</dbReference>
<keyword evidence="6" id="KW-0547">Nucleotide-binding</keyword>
<feature type="compositionally biased region" description="Basic and acidic residues" evidence="13">
    <location>
        <begin position="2491"/>
        <end position="2505"/>
    </location>
</feature>
<dbReference type="Proteomes" id="UP001145742">
    <property type="component" value="Unassembled WGS sequence"/>
</dbReference>
<dbReference type="InterPro" id="IPR002048">
    <property type="entry name" value="EF_hand_dom"/>
</dbReference>
<evidence type="ECO:0000313" key="15">
    <source>
        <dbReference type="EMBL" id="KAJ7426666.1"/>
    </source>
</evidence>
<dbReference type="InterPro" id="IPR038757">
    <property type="entry name" value="BRAP"/>
</dbReference>
<dbReference type="PANTHER" id="PTHR35259">
    <property type="entry name" value="BOMBESIN RECEPTOR-ACTIVATED PROTEIN C6ORF89"/>
    <property type="match status" value="1"/>
</dbReference>
<dbReference type="InterPro" id="IPR005225">
    <property type="entry name" value="Small_GTP-bd"/>
</dbReference>
<feature type="compositionally biased region" description="Polar residues" evidence="13">
    <location>
        <begin position="123"/>
        <end position="135"/>
    </location>
</feature>
<dbReference type="Pfam" id="PF02234">
    <property type="entry name" value="CDI"/>
    <property type="match status" value="1"/>
</dbReference>
<comment type="subcellular location">
    <subcellularLocation>
        <location evidence="2">Cytoplasm</location>
    </subcellularLocation>
    <subcellularLocation>
        <location evidence="1">Golgi apparatus membrane</location>
        <topology evidence="1">Single-pass type II membrane protein</topology>
    </subcellularLocation>
</comment>
<feature type="region of interest" description="Disordered" evidence="13">
    <location>
        <begin position="662"/>
        <end position="698"/>
    </location>
</feature>
<gene>
    <name evidence="15" type="ORF">WISP_14040</name>
</gene>
<comment type="caution">
    <text evidence="15">The sequence shown here is derived from an EMBL/GenBank/DDBJ whole genome shotgun (WGS) entry which is preliminary data.</text>
</comment>
<evidence type="ECO:0000256" key="10">
    <source>
        <dbReference type="ARBA" id="ARBA00023034"/>
    </source>
</evidence>
<evidence type="ECO:0000256" key="2">
    <source>
        <dbReference type="ARBA" id="ARBA00004496"/>
    </source>
</evidence>
<feature type="compositionally biased region" description="Basic and acidic residues" evidence="13">
    <location>
        <begin position="1143"/>
        <end position="1161"/>
    </location>
</feature>
<sequence length="2615" mass="283651">MPLSHSRAGQTPCSSKVCRNLFGPVDQEQLQNDFEDKLRQQLEEAQQRWNFNFETETPLEGPFKWERVFLAEQPPQEVHSLVRAVISSDSRSSLVHKVPSKARVGRIFPEESQQSLEVDKAGSSKSLKRGQTTIKGQGLEWKQDRARAMSERRAATKGRRLGSSRRRQVREGSGETPAMAPGPGEEPPQAAEIVQGVQDFLREQHKDQEGFITRSEVQKFQEEGFPCSTEELELVFDGLDAAGTGRLSTEEFTAGLRQFLSSQKAAREHRRRKTAPRRVRLVLPIPALEGVDSEEQRHFAAFMDQLGTNNVSEEQEIWQLWVKLRQDEPQLLGNLEDFLAKMRHRIQEARSKKEALEVALNKRVAEHDKEVQQLCEVLEQQIQQEQQRLEQKSMARSQQHVVELQRVLDASEREVQRLVTAQMELERRCRSLHSTQQVTSTENRELEESNRVLENHLQQLHQQLEQTQGHLRTMRATVAWEHMEEPGDRVVAELPSEMPMSPQSPGASEKFRSEMRIRLGSQSREGKARNSHQVVWEMLPEISISGAPQRVSSAEEDPFPELLKEEHFSDQSSLLREMNDAIAALSKHLKAQAPDAPLALADTSSHPQDDAEPQMGPEAATAHGTTPGILQEPLPGHISHELFEGDLKGAATAELRALDVSQAGGSEGDGHHTALEPGAEKGQSPEEAQGMSFPQGEGAGVKEMVLKVTEHLEESKEAGEQAGMEVEGAVWMQEQTGWEKAQLLGEAEKEGISQGESLEAGLGPPEAGQAVGQCLAMEELESGTTPGECVQAPGMALQEWADPALGLSEKRDIELGEHLEPEPPSWGQVPMRVAHGDSVLPEVTVAPGPGALEEEHVSAQGEPSDAQVLPAPAGHGISSRTRGEEEEREETQPREADVQLQGEPEREDSEQRGSTGAAVPLAVTVPPLAVAVPPPDTQKGAARADVELLEAQNSDINMQLLAEREADLQASGKAGSPGTDQGGRLDPDVQLLNKVNQVEVLEVEAKDAQADVLLHGDLNPGGPWGVRGGTAIQAEEEEEEGEQEQGECELPQELDVQGAAVGQEEEAGGDRQPEDEVGNLDTLTDQSTGVTVQSLAELMAEVDELKSASGESTEANLQLFSKSDSLGTEQGESVDPGVQPLDQEDKGELVEMETQDSRTDTELCGAASTQTLQEKGDYAAVQLRDEAEAEGQGQGGHGLLQDPVLDPQGARARQGAGAGAGVQPGEDTGHLDTLEGQSTGASTQLFTEEDGLSSASGGSTEAGLAPLGAAGRWEGEQSLIPGLGAGLCAAHTADTGEGPAAAHVPSPAEASSYPEPVTAAEALGVDAKLGAATGPDGQIPEDTQALELGQGERAAAGGMPLDGAQGLEMVQGEKLEEGVRSGVKTQGLGLYQGHNDVVSAPASPVSEVPLQTGTLKLERMMQEDVLIPDVWKSELQEQVSAQGHQVRILTPAQQPEGKTPHVMEPEQVAAGPAEPPKQEVPPVSTLPMRAQPQEDAGNDQLGMVLAESSLGDAANLCVQPQRQLLGEQSEDLSVGQGEKPQEFGVKMSQESELSPGEPKAATADGAEAAPKDCPKAPLDPDHLYNVLFVGDSHVGKTSFLYRLHADSFNPNLTATVGLDYRIKNLVVDNKRFALRLWDSAGQERYHSMTKQFFRKADGVVLMYDITSQYSFSDVRYWLSCIQEGAEEGIAILLLGNKTDCAAQRQVPTKEGECLAKFPLDRDCPMAIYSHIKLFQCKKMTFLFGICVFQEHQLMFYECSAASGHNVLESMVSFVRLLKVHEDELKNKAEETICSSWGFSAETMELSANELSIYDKLSETIDLVRQTGHQCGMSEKAIEKFIKQLLERNEPQRGPPRYPLLVALYKALLTLGLVLLTVYFVIQPYNPLPPEAPLSRAQAWGSLLGHIRLLPLPIAKKYMLERPWSDRTRGNGPKLMENKFKWDIGKKFFPVRCGMSCQVSSQPFPMGCAAHAVSDPWGPGVSEPKEHGPALNEGLHNNLPGRVPRLVGSRLQTEHFCTSCKLHSLFCCEKPSDIDRLGRTSKEVPEASAFSDQGQHFSSEELKHFHSQDPELAEVITEDNSVELWSCPFGWNKSLILQEFLPESSWQSFPKTVSLESCFLIHHPDLGNKSYSLHSLFAVGSGQLTLSVAPLDTCRGHCETFKVELEAGDLVSISVLMLSSFQTWDTHLEAVAQSDAENCIWENGNGDYGRNIFAMAPTQNLQDAVKGWNEEKKFYSLVTGQCAPGQMCGNYKQLVWADTEHVGCGAKLCEKIRGIEAENHRLLVCKYSPLGNVRGKRPYLEGPPCSQCPEGTVCENNLCAKPEPTTTTATTKPSPPTTITMAKPTPTTPEPTTTTTTAKPKPTTAMAKPTPTTPKPTPAVATLKPAIVTAKTTPSTPTPTTSTAKPTPAATTPAPATTAKPQPKAATTAKPEPERPDATEATGLTPSSEPTLGLDYEASPEADTGEPVSSFTTEDPALLESKGTAFSPKSVPETKKGVKEDREEKSAFSSPPPSLNQDVQDIKLGFNRAERITPPKSVILSPEEPTFLRLTSSSKERKGQSPHFQTSLSAGALDTEEMETNSEETNVDQPMSGAPSSCLGLLLLLIPSATLVGLLL</sequence>
<dbReference type="SMART" id="SM00175">
    <property type="entry name" value="RAB"/>
    <property type="match status" value="1"/>
</dbReference>
<dbReference type="Gene3D" id="3.40.50.300">
    <property type="entry name" value="P-loop containing nucleotide triphosphate hydrolases"/>
    <property type="match status" value="1"/>
</dbReference>
<feature type="region of interest" description="Disordered" evidence="13">
    <location>
        <begin position="2321"/>
        <end position="2518"/>
    </location>
</feature>
<dbReference type="InterPro" id="IPR014044">
    <property type="entry name" value="CAP_dom"/>
</dbReference>
<feature type="compositionally biased region" description="Basic residues" evidence="13">
    <location>
        <begin position="155"/>
        <end position="168"/>
    </location>
</feature>
<keyword evidence="8" id="KW-1133">Transmembrane helix</keyword>
<feature type="region of interest" description="Disordered" evidence="13">
    <location>
        <begin position="2550"/>
        <end position="2592"/>
    </location>
</feature>
<dbReference type="InterPro" id="IPR035940">
    <property type="entry name" value="CAP_sf"/>
</dbReference>
<evidence type="ECO:0000256" key="8">
    <source>
        <dbReference type="ARBA" id="ARBA00022989"/>
    </source>
</evidence>
<feature type="compositionally biased region" description="Acidic residues" evidence="13">
    <location>
        <begin position="1034"/>
        <end position="1052"/>
    </location>
</feature>
<feature type="compositionally biased region" description="Basic and acidic residues" evidence="13">
    <location>
        <begin position="141"/>
        <end position="154"/>
    </location>
</feature>
<feature type="compositionally biased region" description="Acidic residues" evidence="13">
    <location>
        <begin position="2573"/>
        <end position="2585"/>
    </location>
</feature>
<organism evidence="15 16">
    <name type="scientific">Willisornis vidua</name>
    <name type="common">Xingu scale-backed antbird</name>
    <dbReference type="NCBI Taxonomy" id="1566151"/>
    <lineage>
        <taxon>Eukaryota</taxon>
        <taxon>Metazoa</taxon>
        <taxon>Chordata</taxon>
        <taxon>Craniata</taxon>
        <taxon>Vertebrata</taxon>
        <taxon>Euteleostomi</taxon>
        <taxon>Archelosauria</taxon>
        <taxon>Archosauria</taxon>
        <taxon>Dinosauria</taxon>
        <taxon>Saurischia</taxon>
        <taxon>Theropoda</taxon>
        <taxon>Coelurosauria</taxon>
        <taxon>Aves</taxon>
        <taxon>Neognathae</taxon>
        <taxon>Neoaves</taxon>
        <taxon>Telluraves</taxon>
        <taxon>Australaves</taxon>
        <taxon>Passeriformes</taxon>
        <taxon>Thamnophilidae</taxon>
        <taxon>Willisornis</taxon>
    </lineage>
</organism>
<feature type="region of interest" description="Disordered" evidence="13">
    <location>
        <begin position="112"/>
        <end position="189"/>
    </location>
</feature>
<dbReference type="PROSITE" id="PS51421">
    <property type="entry name" value="RAS"/>
    <property type="match status" value="1"/>
</dbReference>
<evidence type="ECO:0000256" key="5">
    <source>
        <dbReference type="ARBA" id="ARBA00022692"/>
    </source>
</evidence>
<evidence type="ECO:0000256" key="6">
    <source>
        <dbReference type="ARBA" id="ARBA00022741"/>
    </source>
</evidence>
<dbReference type="Gene3D" id="1.10.238.10">
    <property type="entry name" value="EF-hand"/>
    <property type="match status" value="1"/>
</dbReference>
<feature type="compositionally biased region" description="Low complexity" evidence="13">
    <location>
        <begin position="2377"/>
        <end position="2429"/>
    </location>
</feature>
<dbReference type="CDD" id="cd00154">
    <property type="entry name" value="Rab"/>
    <property type="match status" value="1"/>
</dbReference>
<dbReference type="InterPro" id="IPR001806">
    <property type="entry name" value="Small_GTPase"/>
</dbReference>
<comment type="similarity">
    <text evidence="3">Belongs to the CDI family.</text>
</comment>
<feature type="compositionally biased region" description="Low complexity" evidence="13">
    <location>
        <begin position="174"/>
        <end position="189"/>
    </location>
</feature>
<name>A0ABQ9DWS1_9PASS</name>
<evidence type="ECO:0000256" key="12">
    <source>
        <dbReference type="SAM" id="Coils"/>
    </source>
</evidence>
<reference evidence="15" key="1">
    <citation type="submission" date="2019-10" db="EMBL/GenBank/DDBJ databases">
        <authorList>
            <person name="Soares A.E.R."/>
            <person name="Aleixo A."/>
            <person name="Schneider P."/>
            <person name="Miyaki C.Y."/>
            <person name="Schneider M.P."/>
            <person name="Mello C."/>
            <person name="Vasconcelos A.T.R."/>
        </authorList>
    </citation>
    <scope>NUCLEOTIDE SEQUENCE</scope>
    <source>
        <tissue evidence="15">Muscle</tissue>
    </source>
</reference>
<dbReference type="InterPro" id="IPR003175">
    <property type="entry name" value="CDI_dom"/>
</dbReference>
<dbReference type="PRINTS" id="PR00449">
    <property type="entry name" value="RASTRNSFRMNG"/>
</dbReference>
<dbReference type="Pfam" id="PF00188">
    <property type="entry name" value="CAP"/>
    <property type="match status" value="1"/>
</dbReference>
<evidence type="ECO:0000256" key="4">
    <source>
        <dbReference type="ARBA" id="ARBA00022490"/>
    </source>
</evidence>
<keyword evidence="9" id="KW-0649">Protein kinase inhibitor</keyword>
<feature type="compositionally biased region" description="Basic and acidic residues" evidence="13">
    <location>
        <begin position="881"/>
        <end position="897"/>
    </location>
</feature>
<keyword evidence="10" id="KW-0333">Golgi apparatus</keyword>
<dbReference type="SMART" id="SM00173">
    <property type="entry name" value="RAS"/>
    <property type="match status" value="1"/>
</dbReference>
<feature type="coiled-coil region" evidence="12">
    <location>
        <begin position="332"/>
        <end position="477"/>
    </location>
</feature>
<evidence type="ECO:0000256" key="13">
    <source>
        <dbReference type="SAM" id="MobiDB-lite"/>
    </source>
</evidence>
<protein>
    <recommendedName>
        <fullName evidence="14">EF-hand domain-containing protein</fullName>
    </recommendedName>
</protein>
<evidence type="ECO:0000256" key="7">
    <source>
        <dbReference type="ARBA" id="ARBA00022968"/>
    </source>
</evidence>
<feature type="compositionally biased region" description="Polar residues" evidence="13">
    <location>
        <begin position="1235"/>
        <end position="1246"/>
    </location>
</feature>
<feature type="compositionally biased region" description="Low complexity" evidence="13">
    <location>
        <begin position="2321"/>
        <end position="2369"/>
    </location>
</feature>
<keyword evidence="12" id="KW-0175">Coiled coil</keyword>
<feature type="region of interest" description="Disordered" evidence="13">
    <location>
        <begin position="599"/>
        <end position="635"/>
    </location>
</feature>
<feature type="compositionally biased region" description="Polar residues" evidence="13">
    <location>
        <begin position="1081"/>
        <end position="1091"/>
    </location>
</feature>
<feature type="region of interest" description="Disordered" evidence="13">
    <location>
        <begin position="854"/>
        <end position="919"/>
    </location>
</feature>
<dbReference type="NCBIfam" id="TIGR00231">
    <property type="entry name" value="small_GTP"/>
    <property type="match status" value="1"/>
</dbReference>
<dbReference type="PROSITE" id="PS51419">
    <property type="entry name" value="RAB"/>
    <property type="match status" value="1"/>
</dbReference>
<keyword evidence="5" id="KW-0812">Transmembrane</keyword>
<dbReference type="PANTHER" id="PTHR35259:SF1">
    <property type="entry name" value="BOMBESIN RECEPTOR-ACTIVATED PROTEIN C6ORF89"/>
    <property type="match status" value="1"/>
</dbReference>
<dbReference type="InterPro" id="IPR044898">
    <property type="entry name" value="CDI_dom_sf"/>
</dbReference>
<dbReference type="SUPFAM" id="SSF52540">
    <property type="entry name" value="P-loop containing nucleoside triphosphate hydrolases"/>
    <property type="match status" value="1"/>
</dbReference>
<keyword evidence="11" id="KW-0472">Membrane</keyword>
<evidence type="ECO:0000256" key="3">
    <source>
        <dbReference type="ARBA" id="ARBA00006726"/>
    </source>
</evidence>
<dbReference type="PROSITE" id="PS50222">
    <property type="entry name" value="EF_HAND_2"/>
    <property type="match status" value="1"/>
</dbReference>
<evidence type="ECO:0000313" key="16">
    <source>
        <dbReference type="Proteomes" id="UP001145742"/>
    </source>
</evidence>
<dbReference type="InterPro" id="IPR027417">
    <property type="entry name" value="P-loop_NTPase"/>
</dbReference>
<dbReference type="SMART" id="SM00198">
    <property type="entry name" value="SCP"/>
    <property type="match status" value="1"/>
</dbReference>
<keyword evidence="7" id="KW-0735">Signal-anchor</keyword>
<evidence type="ECO:0000256" key="9">
    <source>
        <dbReference type="ARBA" id="ARBA00023013"/>
    </source>
</evidence>
<dbReference type="Gene3D" id="4.10.365.10">
    <property type="entry name" value="p27"/>
    <property type="match status" value="1"/>
</dbReference>